<dbReference type="Gene3D" id="2.160.20.10">
    <property type="entry name" value="Single-stranded right-handed beta-helix, Pectin lyase-like"/>
    <property type="match status" value="1"/>
</dbReference>
<reference evidence="2 3" key="1">
    <citation type="submission" date="2020-12" db="EMBL/GenBank/DDBJ databases">
        <title>YIM B01967 draft genome.</title>
        <authorList>
            <person name="Yan X."/>
        </authorList>
    </citation>
    <scope>NUCLEOTIDE SEQUENCE [LARGE SCALE GENOMIC DNA]</scope>
    <source>
        <strain evidence="2 3">YIM B01967</strain>
    </source>
</reference>
<comment type="caution">
    <text evidence="2">The sequence shown here is derived from an EMBL/GenBank/DDBJ whole genome shotgun (WGS) entry which is preliminary data.</text>
</comment>
<organism evidence="2 3">
    <name type="scientific">Viridibacillus soli</name>
    <dbReference type="NCBI Taxonomy" id="2798301"/>
    <lineage>
        <taxon>Bacteria</taxon>
        <taxon>Bacillati</taxon>
        <taxon>Bacillota</taxon>
        <taxon>Bacilli</taxon>
        <taxon>Bacillales</taxon>
        <taxon>Caryophanaceae</taxon>
        <taxon>Viridibacillus</taxon>
    </lineage>
</organism>
<evidence type="ECO:0000313" key="3">
    <source>
        <dbReference type="Proteomes" id="UP000618943"/>
    </source>
</evidence>
<keyword evidence="3" id="KW-1185">Reference proteome</keyword>
<dbReference type="Gene3D" id="2.60.120.260">
    <property type="entry name" value="Galactose-binding domain-like"/>
    <property type="match status" value="1"/>
</dbReference>
<evidence type="ECO:0000313" key="2">
    <source>
        <dbReference type="EMBL" id="MBK3495308.1"/>
    </source>
</evidence>
<dbReference type="EMBL" id="JAEOAH010000013">
    <property type="protein sequence ID" value="MBK3495308.1"/>
    <property type="molecule type" value="Genomic_DNA"/>
</dbReference>
<dbReference type="InterPro" id="IPR000421">
    <property type="entry name" value="FA58C"/>
</dbReference>
<gene>
    <name evidence="2" type="ORF">JFL43_10680</name>
</gene>
<dbReference type="InterPro" id="IPR012334">
    <property type="entry name" value="Pectin_lyas_fold"/>
</dbReference>
<dbReference type="Pfam" id="PF00754">
    <property type="entry name" value="F5_F8_type_C"/>
    <property type="match status" value="1"/>
</dbReference>
<dbReference type="SUPFAM" id="SSF51126">
    <property type="entry name" value="Pectin lyase-like"/>
    <property type="match status" value="1"/>
</dbReference>
<feature type="domain" description="F5/8 type C" evidence="1">
    <location>
        <begin position="294"/>
        <end position="376"/>
    </location>
</feature>
<evidence type="ECO:0000259" key="1">
    <source>
        <dbReference type="Pfam" id="PF00754"/>
    </source>
</evidence>
<protein>
    <submittedName>
        <fullName evidence="2">Discoidin domain-containing protein</fullName>
    </submittedName>
</protein>
<dbReference type="SUPFAM" id="SSF49785">
    <property type="entry name" value="Galactose-binding domain-like"/>
    <property type="match status" value="1"/>
</dbReference>
<sequence>MTKLALPNIKDFSKVWYVSPYGNDVTGNGSKDNPYASHRKAMQEAASGDGVFIQSGTYQSLHFDLDNYGTICFYDISKKLTVWGENEKTIINFYGSEGVKRDACIFAIYNSESTISNMKINYYPGKSTNYSNSIFRLCNGYFQNLFIENLSTQNWSTCYYNNQTTKGPKVTNCIIKSNGRYTSNYSGHGQWDNCLFDYPHGGGTATNHLQRSIMLNDSVLEYLPIDLVDKGNVTIIDPNKSRSNIGVCGGPYGWGFILNKNKYLFRDGKKIKKYIVDYYENVSINGKPLTNGGISINAFDDKASTYWKSQEHGEAVLGKSYIGYDLGSIMNISKVSITQTIMDYDKYIGISSIILQCSDDGVNWVSIKTLSLQNTTSAQEFILMNNNPSRFWRLLANANPKELFGGNYYYWNVSDIKFFVLIKGVWSVVGYIPATKEMFDVHGMDDLTSITNKSIQQLASNMLELLNWTDGENLLKKLIVDAIPHNQLVLPTKDINIRSIENIDSIILKTAVSGNALVKVIVSFDKGITWQAHNNVEWIKVNETTWDVLSSGMDPIQLEAVTYKQWAELRGNSNTIRFAYALSKEDTTDVGEIDSLITQMDMKGTWKKAVHDKDYSYEYPNNDELLVTIYANGDYKINY</sequence>
<proteinExistence type="predicted"/>
<dbReference type="InterPro" id="IPR008979">
    <property type="entry name" value="Galactose-bd-like_sf"/>
</dbReference>
<dbReference type="InterPro" id="IPR011050">
    <property type="entry name" value="Pectin_lyase_fold/virulence"/>
</dbReference>
<dbReference type="RefSeq" id="WP_200749054.1">
    <property type="nucleotide sequence ID" value="NZ_JAEOAH010000013.1"/>
</dbReference>
<name>A0ABS1H7A8_9BACL</name>
<accession>A0ABS1H7A8</accession>
<dbReference type="Proteomes" id="UP000618943">
    <property type="component" value="Unassembled WGS sequence"/>
</dbReference>